<name>A0A817Z8V0_9BILA</name>
<dbReference type="EMBL" id="CAJNYU010001305">
    <property type="protein sequence ID" value="CAF3426574.1"/>
    <property type="molecule type" value="Genomic_DNA"/>
</dbReference>
<dbReference type="Pfam" id="PF15075">
    <property type="entry name" value="SPMAP1-like"/>
    <property type="match status" value="1"/>
</dbReference>
<sequence>MASTEREPSPKRTSTADSPLNTKQRQNQDPYIAKPPGTRFPTLTRSASISRLNKLYRCPETPPPEVHFDREQSFVLDCKAVSHISNDYSTANPKLGSVIPPYNSQIDQHTESYFKFFGVPKTLEKTGQAAAQESIAGRVHDRFHTSGHGFRYLSLRNKFGSGHSLEDVRGHDLFLSDPKPITNYNGLFGYRRNTPSLRRQPSIGTTTIEKRGIIPFGRFSVIGCGKSYSFNCQCKFDRPCRCHNQDKLCPCVKA</sequence>
<dbReference type="Proteomes" id="UP000663838">
    <property type="component" value="Unassembled WGS sequence"/>
</dbReference>
<dbReference type="OrthoDB" id="9935043at2759"/>
<evidence type="ECO:0000256" key="1">
    <source>
        <dbReference type="SAM" id="MobiDB-lite"/>
    </source>
</evidence>
<evidence type="ECO:0000313" key="10">
    <source>
        <dbReference type="EMBL" id="CAF4448845.1"/>
    </source>
</evidence>
<dbReference type="PANTHER" id="PTHR34221:SF4">
    <property type="entry name" value="CHROMOSOME LG9 OPEN READING FRAME, HUMAN C17ORF98"/>
    <property type="match status" value="1"/>
</dbReference>
<dbReference type="EMBL" id="CAJOBS010000021">
    <property type="protein sequence ID" value="CAF4470368.1"/>
    <property type="molecule type" value="Genomic_DNA"/>
</dbReference>
<evidence type="ECO:0000313" key="2">
    <source>
        <dbReference type="EMBL" id="CAF3388037.1"/>
    </source>
</evidence>
<dbReference type="Proteomes" id="UP000663848">
    <property type="component" value="Unassembled WGS sequence"/>
</dbReference>
<evidence type="ECO:0000313" key="9">
    <source>
        <dbReference type="EMBL" id="CAF4301933.1"/>
    </source>
</evidence>
<dbReference type="EMBL" id="CAJNYV010004722">
    <property type="protein sequence ID" value="CAF3689553.1"/>
    <property type="molecule type" value="Genomic_DNA"/>
</dbReference>
<organism evidence="2 12">
    <name type="scientific">Rotaria socialis</name>
    <dbReference type="NCBI Taxonomy" id="392032"/>
    <lineage>
        <taxon>Eukaryota</taxon>
        <taxon>Metazoa</taxon>
        <taxon>Spiralia</taxon>
        <taxon>Gnathifera</taxon>
        <taxon>Rotifera</taxon>
        <taxon>Eurotatoria</taxon>
        <taxon>Bdelloidea</taxon>
        <taxon>Philodinida</taxon>
        <taxon>Philodinidae</taxon>
        <taxon>Rotaria</taxon>
    </lineage>
</organism>
<evidence type="ECO:0000313" key="7">
    <source>
        <dbReference type="EMBL" id="CAF4142201.1"/>
    </source>
</evidence>
<dbReference type="EMBL" id="CAJNYD010003225">
    <property type="protein sequence ID" value="CAF3485086.1"/>
    <property type="molecule type" value="Genomic_DNA"/>
</dbReference>
<reference evidence="2" key="1">
    <citation type="submission" date="2021-02" db="EMBL/GenBank/DDBJ databases">
        <authorList>
            <person name="Nowell W R."/>
        </authorList>
    </citation>
    <scope>NUCLEOTIDE SEQUENCE</scope>
</reference>
<dbReference type="EMBL" id="CAJNYT010002646">
    <property type="protein sequence ID" value="CAF3484088.1"/>
    <property type="molecule type" value="Genomic_DNA"/>
</dbReference>
<dbReference type="Proteomes" id="UP000663865">
    <property type="component" value="Unassembled WGS sequence"/>
</dbReference>
<feature type="region of interest" description="Disordered" evidence="1">
    <location>
        <begin position="1"/>
        <end position="43"/>
    </location>
</feature>
<comment type="caution">
    <text evidence="2">The sequence shown here is derived from an EMBL/GenBank/DDBJ whole genome shotgun (WGS) entry which is preliminary data.</text>
</comment>
<dbReference type="Proteomes" id="UP000663851">
    <property type="component" value="Unassembled WGS sequence"/>
</dbReference>
<dbReference type="Proteomes" id="UP000663873">
    <property type="component" value="Unassembled WGS sequence"/>
</dbReference>
<evidence type="ECO:0000313" key="3">
    <source>
        <dbReference type="EMBL" id="CAF3426574.1"/>
    </source>
</evidence>
<evidence type="ECO:0000313" key="12">
    <source>
        <dbReference type="Proteomes" id="UP000663825"/>
    </source>
</evidence>
<dbReference type="PANTHER" id="PTHR34221">
    <property type="entry name" value="HYPOTHETICAL PROTEIN LOC691189"/>
    <property type="match status" value="1"/>
</dbReference>
<keyword evidence="13" id="KW-1185">Reference proteome</keyword>
<evidence type="ECO:0000313" key="13">
    <source>
        <dbReference type="Proteomes" id="UP000663873"/>
    </source>
</evidence>
<gene>
    <name evidence="3" type="ORF">FME351_LOCUS11421</name>
    <name evidence="4" type="ORF">GRG538_LOCUS16539</name>
    <name evidence="9" type="ORF">HFQ381_LOCUS13605</name>
    <name evidence="6" type="ORF">KIK155_LOCUS25896</name>
    <name evidence="5" type="ORF">LUA448_LOCUS24273</name>
    <name evidence="10" type="ORF">QYT958_LOCUS490</name>
    <name evidence="2" type="ORF">TIS948_LOCUS26572</name>
    <name evidence="11" type="ORF">TOA249_LOCUS889</name>
    <name evidence="8" type="ORF">TSG867_LOCUS1454</name>
    <name evidence="7" type="ORF">UJA718_LOCUS2963</name>
</gene>
<protein>
    <submittedName>
        <fullName evidence="2">Uncharacterized protein</fullName>
    </submittedName>
</protein>
<dbReference type="Proteomes" id="UP000663872">
    <property type="component" value="Unassembled WGS sequence"/>
</dbReference>
<evidence type="ECO:0000313" key="11">
    <source>
        <dbReference type="EMBL" id="CAF4470368.1"/>
    </source>
</evidence>
<dbReference type="Proteomes" id="UP000663833">
    <property type="component" value="Unassembled WGS sequence"/>
</dbReference>
<feature type="compositionally biased region" description="Polar residues" evidence="1">
    <location>
        <begin position="11"/>
        <end position="29"/>
    </location>
</feature>
<dbReference type="Proteomes" id="UP000663825">
    <property type="component" value="Unassembled WGS sequence"/>
</dbReference>
<evidence type="ECO:0000313" key="4">
    <source>
        <dbReference type="EMBL" id="CAF3484088.1"/>
    </source>
</evidence>
<feature type="compositionally biased region" description="Basic and acidic residues" evidence="1">
    <location>
        <begin position="1"/>
        <end position="10"/>
    </location>
</feature>
<dbReference type="Proteomes" id="UP000663869">
    <property type="component" value="Unassembled WGS sequence"/>
</dbReference>
<evidence type="ECO:0000313" key="8">
    <source>
        <dbReference type="EMBL" id="CAF4223890.1"/>
    </source>
</evidence>
<evidence type="ECO:0000313" key="5">
    <source>
        <dbReference type="EMBL" id="CAF3485086.1"/>
    </source>
</evidence>
<dbReference type="EMBL" id="CAJOBR010000021">
    <property type="protein sequence ID" value="CAF4448845.1"/>
    <property type="molecule type" value="Genomic_DNA"/>
</dbReference>
<dbReference type="AlphaFoldDB" id="A0A817Z8V0"/>
<dbReference type="EMBL" id="CAJOBP010000212">
    <property type="protein sequence ID" value="CAF4142201.1"/>
    <property type="molecule type" value="Genomic_DNA"/>
</dbReference>
<dbReference type="EMBL" id="CAJOBQ010000032">
    <property type="protein sequence ID" value="CAF4223890.1"/>
    <property type="molecule type" value="Genomic_DNA"/>
</dbReference>
<accession>A0A817Z8V0</accession>
<proteinExistence type="predicted"/>
<dbReference type="EMBL" id="CAJNXB010004688">
    <property type="protein sequence ID" value="CAF3388037.1"/>
    <property type="molecule type" value="Genomic_DNA"/>
</dbReference>
<dbReference type="EMBL" id="CAJOBO010000863">
    <property type="protein sequence ID" value="CAF4301933.1"/>
    <property type="molecule type" value="Genomic_DNA"/>
</dbReference>
<evidence type="ECO:0000313" key="6">
    <source>
        <dbReference type="EMBL" id="CAF3689553.1"/>
    </source>
</evidence>
<dbReference type="Proteomes" id="UP000663862">
    <property type="component" value="Unassembled WGS sequence"/>
</dbReference>
<dbReference type="InterPro" id="IPR028027">
    <property type="entry name" value="SPMAP1"/>
</dbReference>